<organism evidence="1 2">
    <name type="scientific">Actinomadura rudentiformis</name>
    <dbReference type="NCBI Taxonomy" id="359158"/>
    <lineage>
        <taxon>Bacteria</taxon>
        <taxon>Bacillati</taxon>
        <taxon>Actinomycetota</taxon>
        <taxon>Actinomycetes</taxon>
        <taxon>Streptosporangiales</taxon>
        <taxon>Thermomonosporaceae</taxon>
        <taxon>Actinomadura</taxon>
    </lineage>
</organism>
<evidence type="ECO:0000313" key="1">
    <source>
        <dbReference type="EMBL" id="KAB2344860.1"/>
    </source>
</evidence>
<protein>
    <submittedName>
        <fullName evidence="1">Uncharacterized protein</fullName>
    </submittedName>
</protein>
<dbReference type="RefSeq" id="WP_151565228.1">
    <property type="nucleotide sequence ID" value="NZ_WBMT01000015.1"/>
</dbReference>
<dbReference type="AlphaFoldDB" id="A0A6H9YFP8"/>
<dbReference type="OrthoDB" id="4567621at2"/>
<accession>A0A6H9YFP8</accession>
<name>A0A6H9YFP8_9ACTN</name>
<proteinExistence type="predicted"/>
<dbReference type="EMBL" id="WBMT01000015">
    <property type="protein sequence ID" value="KAB2344860.1"/>
    <property type="molecule type" value="Genomic_DNA"/>
</dbReference>
<keyword evidence="2" id="KW-1185">Reference proteome</keyword>
<gene>
    <name evidence="1" type="ORF">F8566_30170</name>
</gene>
<reference evidence="1 2" key="1">
    <citation type="submission" date="2019-09" db="EMBL/GenBank/DDBJ databases">
        <title>Actinomadura physcomitrii sp. nov., a novel actinomycete isolated from moss [Physcomitrium sphaericum (Ludw) Fuernr].</title>
        <authorList>
            <person name="Zhuang X."/>
            <person name="Liu C."/>
        </authorList>
    </citation>
    <scope>NUCLEOTIDE SEQUENCE [LARGE SCALE GENOMIC DNA]</scope>
    <source>
        <strain evidence="1 2">HMC1</strain>
    </source>
</reference>
<evidence type="ECO:0000313" key="2">
    <source>
        <dbReference type="Proteomes" id="UP000468735"/>
    </source>
</evidence>
<sequence length="129" mass="14294">MMPSYLLKAAPDDDFYVEWSSVADGPTWCGSRREALHHFDAELVQRADENGSSAADPDTWYGWRTSGMVVSGRWWLPRCNLAAFGHHAAASIEDTDLRLQALLEDPTEDPAEENPTCAKLVRTSVVAVD</sequence>
<dbReference type="Proteomes" id="UP000468735">
    <property type="component" value="Unassembled WGS sequence"/>
</dbReference>
<comment type="caution">
    <text evidence="1">The sequence shown here is derived from an EMBL/GenBank/DDBJ whole genome shotgun (WGS) entry which is preliminary data.</text>
</comment>